<gene>
    <name evidence="20" type="ORF">PLOB_00035773</name>
</gene>
<keyword evidence="11" id="KW-0966">Cell projection</keyword>
<evidence type="ECO:0000256" key="11">
    <source>
        <dbReference type="ARBA" id="ARBA00023273"/>
    </source>
</evidence>
<feature type="non-terminal residue" evidence="20">
    <location>
        <position position="1"/>
    </location>
</feature>
<dbReference type="PANTHER" id="PTHR10877">
    <property type="entry name" value="POLYCYSTIN FAMILY MEMBER"/>
    <property type="match status" value="1"/>
</dbReference>
<dbReference type="PROSITE" id="PS50095">
    <property type="entry name" value="PLAT"/>
    <property type="match status" value="1"/>
</dbReference>
<dbReference type="InterPro" id="IPR035986">
    <property type="entry name" value="PKD_dom_sf"/>
</dbReference>
<dbReference type="SMART" id="SM00308">
    <property type="entry name" value="LH2"/>
    <property type="match status" value="1"/>
</dbReference>
<feature type="compositionally biased region" description="Polar residues" evidence="13">
    <location>
        <begin position="4501"/>
        <end position="4510"/>
    </location>
</feature>
<dbReference type="Pfam" id="PF00801">
    <property type="entry name" value="PKD"/>
    <property type="match status" value="2"/>
</dbReference>
<evidence type="ECO:0000256" key="6">
    <source>
        <dbReference type="ARBA" id="ARBA00022729"/>
    </source>
</evidence>
<feature type="compositionally biased region" description="Basic and acidic residues" evidence="13">
    <location>
        <begin position="4095"/>
        <end position="4111"/>
    </location>
</feature>
<evidence type="ECO:0000259" key="16">
    <source>
        <dbReference type="PROSITE" id="PS50093"/>
    </source>
</evidence>
<evidence type="ECO:0000256" key="13">
    <source>
        <dbReference type="SAM" id="MobiDB-lite"/>
    </source>
</evidence>
<dbReference type="Pfam" id="PF00059">
    <property type="entry name" value="Lectin_C"/>
    <property type="match status" value="1"/>
</dbReference>
<feature type="domain" description="REJ" evidence="18">
    <location>
        <begin position="2158"/>
        <end position="2442"/>
    </location>
</feature>
<dbReference type="Gene3D" id="2.60.60.20">
    <property type="entry name" value="PLAT/LH2 domain"/>
    <property type="match status" value="1"/>
</dbReference>
<dbReference type="InterPro" id="IPR002889">
    <property type="entry name" value="WSC_carb-bd"/>
</dbReference>
<dbReference type="Pfam" id="PF01822">
    <property type="entry name" value="WSC"/>
    <property type="match status" value="1"/>
</dbReference>
<dbReference type="PROSITE" id="PS51212">
    <property type="entry name" value="WSC"/>
    <property type="match status" value="1"/>
</dbReference>
<dbReference type="InterPro" id="IPR036392">
    <property type="entry name" value="PLAT/LH2_dom_sf"/>
</dbReference>
<dbReference type="CDD" id="cd00037">
    <property type="entry name" value="CLECT"/>
    <property type="match status" value="1"/>
</dbReference>
<feature type="transmembrane region" description="Helical" evidence="14">
    <location>
        <begin position="3829"/>
        <end position="3852"/>
    </location>
</feature>
<evidence type="ECO:0000256" key="8">
    <source>
        <dbReference type="ARBA" id="ARBA00023069"/>
    </source>
</evidence>
<dbReference type="Gene3D" id="2.60.40.10">
    <property type="entry name" value="Immunoglobulins"/>
    <property type="match status" value="2"/>
</dbReference>
<keyword evidence="10" id="KW-0325">Glycoprotein</keyword>
<feature type="transmembrane region" description="Helical" evidence="14">
    <location>
        <begin position="3700"/>
        <end position="3719"/>
    </location>
</feature>
<dbReference type="PRINTS" id="PR01433">
    <property type="entry name" value="POLYCYSTIN2"/>
</dbReference>
<feature type="region of interest" description="Disordered" evidence="13">
    <location>
        <begin position="4247"/>
        <end position="4534"/>
    </location>
</feature>
<feature type="transmembrane region" description="Helical" evidence="14">
    <location>
        <begin position="3236"/>
        <end position="3258"/>
    </location>
</feature>
<feature type="region of interest" description="Disordered" evidence="13">
    <location>
        <begin position="4207"/>
        <end position="4231"/>
    </location>
</feature>
<dbReference type="Pfam" id="PF02010">
    <property type="entry name" value="REJ"/>
    <property type="match status" value="1"/>
</dbReference>
<dbReference type="InterPro" id="IPR016186">
    <property type="entry name" value="C-type_lectin-like/link_sf"/>
</dbReference>
<keyword evidence="21" id="KW-1185">Reference proteome</keyword>
<evidence type="ECO:0000313" key="21">
    <source>
        <dbReference type="Proteomes" id="UP001159405"/>
    </source>
</evidence>
<feature type="transmembrane region" description="Helical" evidence="14">
    <location>
        <begin position="3343"/>
        <end position="3366"/>
    </location>
</feature>
<feature type="transmembrane region" description="Helical" evidence="14">
    <location>
        <begin position="2989"/>
        <end position="3007"/>
    </location>
</feature>
<feature type="compositionally biased region" description="Basic and acidic residues" evidence="13">
    <location>
        <begin position="4432"/>
        <end position="4457"/>
    </location>
</feature>
<dbReference type="InterPro" id="IPR046791">
    <property type="entry name" value="Polycystin_dom"/>
</dbReference>
<dbReference type="InterPro" id="IPR022409">
    <property type="entry name" value="PKD/Chitinase_dom"/>
</dbReference>
<keyword evidence="7 14" id="KW-1133">Transmembrane helix</keyword>
<comment type="caution">
    <text evidence="20">The sequence shown here is derived from an EMBL/GenBank/DDBJ whole genome shotgun (WGS) entry which is preliminary data.</text>
</comment>
<dbReference type="PROSITE" id="PS50041">
    <property type="entry name" value="C_TYPE_LECTIN_2"/>
    <property type="match status" value="1"/>
</dbReference>
<feature type="transmembrane region" description="Helical" evidence="14">
    <location>
        <begin position="3300"/>
        <end position="3323"/>
    </location>
</feature>
<dbReference type="InterPro" id="IPR055826">
    <property type="entry name" value="DUF7402"/>
</dbReference>
<feature type="compositionally biased region" description="Low complexity" evidence="13">
    <location>
        <begin position="4112"/>
        <end position="4123"/>
    </location>
</feature>
<evidence type="ECO:0000259" key="17">
    <source>
        <dbReference type="PROSITE" id="PS50095"/>
    </source>
</evidence>
<dbReference type="InterPro" id="IPR001024">
    <property type="entry name" value="PLAT/LH2_dom"/>
</dbReference>
<comment type="caution">
    <text evidence="12">Lacks conserved residue(s) required for the propagation of feature annotation.</text>
</comment>
<dbReference type="Pfam" id="PF12248">
    <property type="entry name" value="Methyltransf_FA"/>
    <property type="match status" value="1"/>
</dbReference>
<feature type="region of interest" description="Disordered" evidence="13">
    <location>
        <begin position="4064"/>
        <end position="4128"/>
    </location>
</feature>
<dbReference type="InterPro" id="IPR014010">
    <property type="entry name" value="REJ_dom"/>
</dbReference>
<dbReference type="Pfam" id="PF20519">
    <property type="entry name" value="Polycystin_dom"/>
    <property type="match status" value="1"/>
</dbReference>
<feature type="compositionally biased region" description="Basic residues" evidence="13">
    <location>
        <begin position="4479"/>
        <end position="4490"/>
    </location>
</feature>
<feature type="domain" description="PLAT" evidence="17">
    <location>
        <begin position="3032"/>
        <end position="3149"/>
    </location>
</feature>
<dbReference type="CDD" id="cd01752">
    <property type="entry name" value="PLAT_polycystin"/>
    <property type="match status" value="1"/>
</dbReference>
<feature type="domain" description="PKD" evidence="16">
    <location>
        <begin position="1572"/>
        <end position="1641"/>
    </location>
</feature>
<feature type="compositionally biased region" description="Basic and acidic residues" evidence="13">
    <location>
        <begin position="4297"/>
        <end position="4317"/>
    </location>
</feature>
<comment type="subcellular location">
    <subcellularLocation>
        <location evidence="2">Cell membrane</location>
        <topology evidence="2">Multi-pass membrane protein</topology>
    </subcellularLocation>
    <subcellularLocation>
        <location evidence="1">Cell projection</location>
        <location evidence="1">Cilium</location>
    </subcellularLocation>
</comment>
<evidence type="ECO:0000256" key="9">
    <source>
        <dbReference type="ARBA" id="ARBA00023136"/>
    </source>
</evidence>
<evidence type="ECO:0000256" key="2">
    <source>
        <dbReference type="ARBA" id="ARBA00004651"/>
    </source>
</evidence>
<dbReference type="InterPro" id="IPR022041">
    <property type="entry name" value="Methyltransf_FA"/>
</dbReference>
<dbReference type="SUPFAM" id="SSF49899">
    <property type="entry name" value="Concanavalin A-like lectins/glucanases"/>
    <property type="match status" value="1"/>
</dbReference>
<evidence type="ECO:0000259" key="18">
    <source>
        <dbReference type="PROSITE" id="PS51111"/>
    </source>
</evidence>
<dbReference type="SMART" id="SM00303">
    <property type="entry name" value="GPS"/>
    <property type="match status" value="1"/>
</dbReference>
<proteinExistence type="inferred from homology"/>
<feature type="domain" description="C-type lectin" evidence="15">
    <location>
        <begin position="669"/>
        <end position="769"/>
    </location>
</feature>
<dbReference type="InterPro" id="IPR000203">
    <property type="entry name" value="GPS"/>
</dbReference>
<dbReference type="InterPro" id="IPR016187">
    <property type="entry name" value="CTDL_fold"/>
</dbReference>
<feature type="transmembrane region" description="Helical" evidence="14">
    <location>
        <begin position="3195"/>
        <end position="3216"/>
    </location>
</feature>
<feature type="domain" description="PKD" evidence="16">
    <location>
        <begin position="1305"/>
        <end position="1365"/>
    </location>
</feature>
<dbReference type="Pfam" id="PF24135">
    <property type="entry name" value="DUF7402"/>
    <property type="match status" value="1"/>
</dbReference>
<feature type="transmembrane region" description="Helical" evidence="14">
    <location>
        <begin position="3435"/>
        <end position="3455"/>
    </location>
</feature>
<dbReference type="PANTHER" id="PTHR10877:SF150">
    <property type="entry name" value="REJ DOMAIN-CONTAINING PROTEIN"/>
    <property type="match status" value="1"/>
</dbReference>
<organism evidence="20 21">
    <name type="scientific">Porites lobata</name>
    <dbReference type="NCBI Taxonomy" id="104759"/>
    <lineage>
        <taxon>Eukaryota</taxon>
        <taxon>Metazoa</taxon>
        <taxon>Cnidaria</taxon>
        <taxon>Anthozoa</taxon>
        <taxon>Hexacorallia</taxon>
        <taxon>Scleractinia</taxon>
        <taxon>Fungiina</taxon>
        <taxon>Poritidae</taxon>
        <taxon>Porites</taxon>
    </lineage>
</organism>
<comment type="similarity">
    <text evidence="3">Belongs to the polycystin family.</text>
</comment>
<dbReference type="Pfam" id="PF15711">
    <property type="entry name" value="ILEI"/>
    <property type="match status" value="1"/>
</dbReference>
<evidence type="ECO:0000256" key="5">
    <source>
        <dbReference type="ARBA" id="ARBA00022692"/>
    </source>
</evidence>
<dbReference type="InterPro" id="IPR013122">
    <property type="entry name" value="PKD1_2_channel"/>
</dbReference>
<dbReference type="Gene3D" id="3.10.100.10">
    <property type="entry name" value="Mannose-Binding Protein A, subunit A"/>
    <property type="match status" value="1"/>
</dbReference>
<dbReference type="EMBL" id="CALNXK010000005">
    <property type="protein sequence ID" value="CAH3036835.1"/>
    <property type="molecule type" value="Genomic_DNA"/>
</dbReference>
<dbReference type="Gene3D" id="1.10.287.70">
    <property type="match status" value="1"/>
</dbReference>
<keyword evidence="6" id="KW-0732">Signal</keyword>
<evidence type="ECO:0000256" key="3">
    <source>
        <dbReference type="ARBA" id="ARBA00007200"/>
    </source>
</evidence>
<dbReference type="InterPro" id="IPR000601">
    <property type="entry name" value="PKD_dom"/>
</dbReference>
<evidence type="ECO:0000256" key="7">
    <source>
        <dbReference type="ARBA" id="ARBA00022989"/>
    </source>
</evidence>
<dbReference type="InterPro" id="IPR039477">
    <property type="entry name" value="ILEI/PANDER_dom"/>
</dbReference>
<keyword evidence="4" id="KW-1003">Cell membrane</keyword>
<feature type="compositionally biased region" description="Basic and acidic residues" evidence="13">
    <location>
        <begin position="4360"/>
        <end position="4375"/>
    </location>
</feature>
<evidence type="ECO:0000256" key="1">
    <source>
        <dbReference type="ARBA" id="ARBA00004138"/>
    </source>
</evidence>
<dbReference type="SUPFAM" id="SSF56436">
    <property type="entry name" value="C-type lectin-like"/>
    <property type="match status" value="1"/>
</dbReference>
<dbReference type="SMART" id="SM00321">
    <property type="entry name" value="WSC"/>
    <property type="match status" value="1"/>
</dbReference>
<dbReference type="InterPro" id="IPR013783">
    <property type="entry name" value="Ig-like_fold"/>
</dbReference>
<dbReference type="Proteomes" id="UP001159405">
    <property type="component" value="Unassembled WGS sequence"/>
</dbReference>
<protein>
    <submittedName>
        <fullName evidence="20">Uncharacterized protein</fullName>
    </submittedName>
</protein>
<dbReference type="InterPro" id="IPR008979">
    <property type="entry name" value="Galactose-bd-like_sf"/>
</dbReference>
<reference evidence="20 21" key="1">
    <citation type="submission" date="2022-05" db="EMBL/GenBank/DDBJ databases">
        <authorList>
            <consortium name="Genoscope - CEA"/>
            <person name="William W."/>
        </authorList>
    </citation>
    <scope>NUCLEOTIDE SEQUENCE [LARGE SCALE GENOMIC DNA]</scope>
</reference>
<feature type="transmembrane region" description="Helical" evidence="14">
    <location>
        <begin position="3739"/>
        <end position="3761"/>
    </location>
</feature>
<evidence type="ECO:0000256" key="14">
    <source>
        <dbReference type="SAM" id="Phobius"/>
    </source>
</evidence>
<feature type="compositionally biased region" description="Basic and acidic residues" evidence="13">
    <location>
        <begin position="4513"/>
        <end position="4534"/>
    </location>
</feature>
<dbReference type="SUPFAM" id="SSF49299">
    <property type="entry name" value="PKD domain"/>
    <property type="match status" value="5"/>
</dbReference>
<evidence type="ECO:0000256" key="12">
    <source>
        <dbReference type="PROSITE-ProRule" id="PRU00152"/>
    </source>
</evidence>
<dbReference type="Gene3D" id="2.60.120.200">
    <property type="match status" value="1"/>
</dbReference>
<keyword evidence="8" id="KW-0969">Cilium</keyword>
<dbReference type="CDD" id="cd00146">
    <property type="entry name" value="PKD"/>
    <property type="match status" value="3"/>
</dbReference>
<dbReference type="SMART" id="SM00034">
    <property type="entry name" value="CLECT"/>
    <property type="match status" value="1"/>
</dbReference>
<accession>A0ABN8MV57</accession>
<feature type="domain" description="WSC" evidence="19">
    <location>
        <begin position="781"/>
        <end position="875"/>
    </location>
</feature>
<dbReference type="InterPro" id="IPR013320">
    <property type="entry name" value="ConA-like_dom_sf"/>
</dbReference>
<dbReference type="Pfam" id="PF01477">
    <property type="entry name" value="PLAT"/>
    <property type="match status" value="1"/>
</dbReference>
<dbReference type="SUPFAM" id="SSF49785">
    <property type="entry name" value="Galactose-binding domain-like"/>
    <property type="match status" value="1"/>
</dbReference>
<evidence type="ECO:0000256" key="4">
    <source>
        <dbReference type="ARBA" id="ARBA00022475"/>
    </source>
</evidence>
<evidence type="ECO:0000259" key="19">
    <source>
        <dbReference type="PROSITE" id="PS51212"/>
    </source>
</evidence>
<keyword evidence="5 14" id="KW-0812">Transmembrane</keyword>
<dbReference type="InterPro" id="IPR001304">
    <property type="entry name" value="C-type_lectin-like"/>
</dbReference>
<evidence type="ECO:0000313" key="20">
    <source>
        <dbReference type="EMBL" id="CAH3036835.1"/>
    </source>
</evidence>
<name>A0ABN8MV57_9CNID</name>
<dbReference type="InterPro" id="IPR002859">
    <property type="entry name" value="PKD/REJ-like"/>
</dbReference>
<dbReference type="PROSITE" id="PS50093">
    <property type="entry name" value="PKD"/>
    <property type="match status" value="3"/>
</dbReference>
<feature type="transmembrane region" description="Helical" evidence="14">
    <location>
        <begin position="3890"/>
        <end position="3912"/>
    </location>
</feature>
<sequence length="4534" mass="506378">TDVIKLLNVSLTSEATNDPGKTPSTNGLAYITVNGKNYAPQTKGFNVAVFDHLSGRFLTSAAFDCTASQAKCDELGTFVSGLPQDTVVLIAIQESGLVSGRSLPTSQLKEVGIQSITTLGANSSFTSIGYKGKNAVDWKNEAHNNDSARSTTIAALIPINCSYVPSASTACSPFNVASQKYGGSCMNSSNGDCRYATDGNSTTGWESSSSGVINSYLKIGFHTSFTVNKLRIQQSVTTGQQIQEILLEFSDCSHEKFTLKANSSDFEELSFLSRPAKWIKFTVKKLYGASGGVGIQEIEVYNEYCNQKSLCDAVLLNSNNQSSHYRLHNRKFQFMIDAQRKVTVLLTSGSLVTSSRYEIIIGSAEDNQLKLKRIKGNITADLLVKHVTGPLKENEMRSFWIEVETDRVVFGSGEVLYLFWRDSDPINVKYVFFSTTTSTAIIHVCGRTDQCYKDATHYWPLDKPVFVKDINNGKIGKIHGPWITERAAAKADFSPLALSINSSASWVDLGDLSDSCLSIPSKCPDGFSLSFKASISGTGTGYLLSLGTVSIFYVDETMYFTVKDTHKEWEVKGAFKRNTWQTFSIGWSYPNGLTAVIVGNAATVLYDLSGKTVTPSAVTNGSFTIGRPKYFSGAIRDVAIWELEISEERMKTLHVCNDPDSCPVGWEYFDGSCYKVSPSNLSASAAREACVSETADLVKITSEEENAFVRSLLKGDAWIGLERSREPNDELYYWRDGMKVSYEKWNNGSSSGDCVVMESSGNWSKTSCSSYTSRYVCEQVPYQYLGCYKDGDTSPAFVFNPGGYKPSSMTPGLCMHECGTWYYNYAAVKGGMLCLCSNSTSPAAEGAADMCFWPCFGSGNLKCGGKSHISVFKSVTVWPRRLDMSLDSSVYTFKAFNITLTPKLPANETVESYTINIGDGTTHYTTHSPATIAILHPGSYYIKGTAIVKHSKTGYRSTIESPVKIRRVVSELTGLNISCQSCAPVNVSAGCSVMFRYGSNVDYAVQFGDGKGQVNGSLPDAAVLTVGTPAGEAHSPITSDGLYLMAGTEVKSKGEAVALEMDVETGGSLEIMVYRPTCTDSTQRYCTSTKTCICDITMCTGSEKKTCDNDAIFSFSDGLCVVQSMSRCKNETLPYGNFNYQQIHKYLVYTTSGPKRILIEDENQRFQLQPGDVFGVRFASSGPTGALKTSSSGSSLFYSSAVINKTGSGILRGNYHPFTEDSPQNRSILPAIALVVSTVSESREERVYEKVGHKTIALSVGNSVTRENVTKSICLQEMVTELQLNIPEVFPSAESVNLTGSITKGSNVTFIWDFGDNSNDTTKLPWVTKIFDNTGERTLGVLAGNKIGVAALWCQVVIQERIAGLKFKNDSLKTIENGTTASIGWTLFNGSHVEFNVTITLPDGSMETRNLTDVKVPGARFFGLYKSNFTIVGWYSVVITATNRVNNETITGNLSVQYAIHGVAFEHPLILKTNETFNFTVLPHLGDEMSRYTLHTMDGKTTNSTDKVMPYTYTTAGRYKVVLIASNDVSSMLVNCTEIIVQDVIEGFKYTSANHSVAVNAPAEIHWRLTQGSELLFSIDYGDGSKKIVNRSLSVGDIFVAISTHNYTKPGEYHVVINASNLVDRKTINTTVYVETPAEGPGLAIWRTTYSKAQEKLCKKELYIEADDSVTMNVTISNGTNLNVAINFGDNSSDESRYFPLEFPTSGWSTNHSYSIAGKYNITVTFFNRNPSNVSYTCLLIVQYGVKKVMVTSDSPRNSSDAAVTLNVSFPGPEFEPSGPLNYFWRYGDNNYSLTNNSMTVYNYPNKCGVYIVTVNVSNEISSGIGSVEVIIQDAIQGLKIITKHTEYENQTCSDFTLRNDTYPVEYDVSFKAFITNGTNVTFTWNFDSDGAKNYSNETVLHTFSPCKELRTDCEHTIRLKAQNKVSNMTRDVTITLMESILNVTLTDDGPTVQGKAVNFTLTVGERGHDPRFLLDLDVDEDKTYPKQYKKSDWVKLKDLNCNSLINDRRNKNCTQYFDVTYEEARAYTVNFRAKNAVSCIKLKPITVLVGRGHCELPVIKVPGFESGEKKQFKRSEKISIETDNKITCFNHSTEFRWKITKKCGSDQQDSKLDERTTPLAALYYNARAFNYCKEIEFIFSINMTWVQGFYSEKKFSIEIIETPLLASILGGSKRTVGNTAIVQIDASKSEDPDEPGSKFEFAWFCNFKGGKLPENISSIETNNPLSNGSCFGYAPGQLTDFNETKIITLNTTMAIAGRTYTIRFVMAKRGRASVFKDQDIAIIEGDPPEISIECVKNCKEKLNPSEKFSLKGKGKSKDNRNIIYGWSVQICDTFSDTSKCSNEENLQSYSAVPDLTSETLVINPGYFNGAMKYQVTLSGHFERSTAKGTSTFNVEVNKPPIKGRCEVSPKKGEPLKRVFKIECKNFKDPDGPAESLTYKFFYKQSKEGPLTPLGQGSSSDLNDFALPSGNLTFTVKVTDKFGASVYYDIPESVEVNKKELNAEQLTKILDSSLDEITASGNLNQKLSFLSSVTQAFVQQKESKEDPKASKEFVDKLVSVALDNTEVKEDMKLGDLTQLSGTLSKATSVAEQNSNTVINKVTSFIKSAADLILNQTKEASSKDIEEASEELFGTAVNVIKTDSSKSKQDSSDSNNTQEAVGTVKKIGAAILTTKIDGEKQTTIKKESFALAVERYKADDMSNKTINLDGSEVILPANFKACVNKSSVNRMSLVSDQNLFSGGKGAGQVTDKVVSLSFTGSKDDGSVDVGGKECTVEGLEEAISVSLPRNNTSKNPPEQEGKLHSAKYSIHEFNITENASAVTVQVAWNISVVVQIYIKKGSRPRPEESVYDFNATFRLGGRYSDDSTNFSLCKLFLSNDDLNWTAAGQYFVMLGYTKNDSLPLEELDKIGSDGTVPYNFSMYTSKCMFYDEKKNIWSTDGLKVGPKTNLRSTECLTTHLTTFGCSFFVPPNKINFDKLSVQQLLDSPHALIFVCVILGLYLICLIPARRADKRDALQTGVTPLPDNDSRDTYCYEIHVHTGFIRGAGTSAEVSIVLTGGLEETEPRVLKDPNRKNFKTGSVDPFLLTVPQSLGSIKQIRIWHNNGGNYPSWNLLRVMIQDLQTDQRWWFVCDDWLAVDEGDGKIERILYPASKKDLTKFNVLFTSEVRKNLTDGHIWFSVVARPARSNFTRVQRLTCCLSILMTTLIANAMFYQVGENETPKNAIRIMGFSFSIRQVSIGIMSSMIVFPANLIIVTIFRKAKPKASQYEVKSGHIEGEDVDIEAGEEKKKSPKKFALPHWFVYVAYVIAFIATCTSASFVIMYGMEFGPEKSARWLSSITISFIQDVLFQQPIKVFIMATLFALLIKDPKKAEQESFGDANILANDEEWLQKNTEDLDPETQQTLKQLINDKPPDEAKLEIARKLRMKERQMESIIREIAWYFIFLLVLLTIAYGNRDLTTSKVTKYMKDTFEDSVHGENVTYGKVHQISHYWTWIRTIFIPYLMPRKYYNNKTDYDRRFLADTPTAFLLGVVRLRQLRIKKDTCVFKRYFLYFIHECNDFYSIDEEDRGSYLPGWKVKPMTSNQSLLTNSKPDPWMYQTGSQLNTYPYWGYKATYSAGGFVQELPNNESEALNAIQNLNDTNWLDRYTRAIFSEFAIYNANTNLFSVVTLLFEQLPTGSLTPYPSILTLRLFRYVGGEMYFVLTCEIVYLLFCIYFVFKEIKQFVKKGKEHLKNPWSVLEIFLTCLSLTAVGLYFARLAFTKRALKAMNNNLGTSFVSFHYTAFLDEWFKCIIGIIVFLSFLKVFRLLRFNRRMSMLQQVLKRCFTQLMSFMIMFALAFLAFALLATLVFGQIMEGFGTFLDSCASLMDTLLGKPALKEMSQANRIIGPIFFYSYTVSIVFILINMFVTIINDTFTEVRSDVEKQSNDYEIVDFMVHRLKRNIGKTVGHAIHPIYKEPKSDLELKFDKIVDDADNVIHFMRNITFEDFRKTRWFQNEKCTEKKKNLIRLLMEVDWDYYEDELCDSIPVFERFLSKRSEEELEAMLQSYRQKRMVEDLVFDKINGEDSSSQSDSDSDDSSDGHDNTSDDEQSSNDENRLETEPYAESDRRPSTSTYSTSSTSSAKVPGTAARVLTPALINTDVRPETVVELEQHVEENRRKSSFADQGVSDNELLAILEDVQRDVQSRCATDAELDSILYEDTFTPRRCDSNPETSFADKKTKKRKKTAELPVEEKTIKEAWVTVSLTAKEPDDAYENTTEGMDGEQNAKAKNKMGTETASEVEEKQNKRVKKKGKQNGEDHMSAVEDGERKLDKTEKKKKKGQDGVDVGAEDNLQEETRDGGGTKRKKKSAASLSLEVIGERDKKEKTGPEETKKKKKKKTIAEKAKEDNGENGSEEEVERESRKESMEISAADEERPREGERRKKRKKKQEAMEEKREEKTKGDVDEETETKKNSNEFSEMFEEVLGSSCEDQTGLKKIKKKGKAKKRLVLEGEDGSTLFKSGDTSYGTGEEQKERKFSLDESSVERKESVA</sequence>
<dbReference type="InterPro" id="IPR042060">
    <property type="entry name" value="PLAT_polycystin1"/>
</dbReference>
<dbReference type="SUPFAM" id="SSF49723">
    <property type="entry name" value="Lipase/lipooxygenase domain (PLAT/LH2 domain)"/>
    <property type="match status" value="1"/>
</dbReference>
<evidence type="ECO:0000256" key="10">
    <source>
        <dbReference type="ARBA" id="ARBA00023180"/>
    </source>
</evidence>
<keyword evidence="9 14" id="KW-0472">Membrane</keyword>
<feature type="transmembrane region" description="Helical" evidence="14">
    <location>
        <begin position="3788"/>
        <end position="3809"/>
    </location>
</feature>
<evidence type="ECO:0000259" key="15">
    <source>
        <dbReference type="PROSITE" id="PS50041"/>
    </source>
</evidence>
<dbReference type="PROSITE" id="PS52031">
    <property type="entry name" value="GG_LECTIN"/>
    <property type="match status" value="1"/>
</dbReference>
<dbReference type="Gene3D" id="2.60.120.260">
    <property type="entry name" value="Galactose-binding domain-like"/>
    <property type="match status" value="1"/>
</dbReference>
<feature type="domain" description="PKD" evidence="16">
    <location>
        <begin position="1486"/>
        <end position="1542"/>
    </location>
</feature>
<dbReference type="InterPro" id="IPR051223">
    <property type="entry name" value="Polycystin"/>
</dbReference>
<dbReference type="SMART" id="SM00089">
    <property type="entry name" value="PKD"/>
    <property type="match status" value="6"/>
</dbReference>
<dbReference type="PROSITE" id="PS51111">
    <property type="entry name" value="REJ"/>
    <property type="match status" value="1"/>
</dbReference>
<feature type="compositionally biased region" description="Basic and acidic residues" evidence="13">
    <location>
        <begin position="4402"/>
        <end position="4424"/>
    </location>
</feature>
<dbReference type="Pfam" id="PF08016">
    <property type="entry name" value="PKD_channel"/>
    <property type="match status" value="1"/>
</dbReference>
<feature type="compositionally biased region" description="Basic and acidic residues" evidence="13">
    <location>
        <begin position="4382"/>
        <end position="4391"/>
    </location>
</feature>
<dbReference type="InterPro" id="IPR003915">
    <property type="entry name" value="PKD_2"/>
</dbReference>